<organism evidence="3 4">
    <name type="scientific">Galemys pyrenaicus</name>
    <name type="common">Iberian desman</name>
    <name type="synonym">Pyrenean desman</name>
    <dbReference type="NCBI Taxonomy" id="202257"/>
    <lineage>
        <taxon>Eukaryota</taxon>
        <taxon>Metazoa</taxon>
        <taxon>Chordata</taxon>
        <taxon>Craniata</taxon>
        <taxon>Vertebrata</taxon>
        <taxon>Euteleostomi</taxon>
        <taxon>Mammalia</taxon>
        <taxon>Eutheria</taxon>
        <taxon>Laurasiatheria</taxon>
        <taxon>Eulipotyphla</taxon>
        <taxon>Talpidae</taxon>
        <taxon>Galemys</taxon>
    </lineage>
</organism>
<feature type="compositionally biased region" description="Polar residues" evidence="2">
    <location>
        <begin position="125"/>
        <end position="151"/>
    </location>
</feature>
<dbReference type="OrthoDB" id="10003267at2759"/>
<keyword evidence="1" id="KW-0175">Coiled coil</keyword>
<dbReference type="EMBL" id="JAGFMF010011394">
    <property type="protein sequence ID" value="KAG8524148.1"/>
    <property type="molecule type" value="Genomic_DNA"/>
</dbReference>
<evidence type="ECO:0000313" key="4">
    <source>
        <dbReference type="Proteomes" id="UP000700334"/>
    </source>
</evidence>
<keyword evidence="4" id="KW-1185">Reference proteome</keyword>
<dbReference type="Proteomes" id="UP000700334">
    <property type="component" value="Unassembled WGS sequence"/>
</dbReference>
<proteinExistence type="predicted"/>
<protein>
    <submittedName>
        <fullName evidence="3">Uncharacterized protein</fullName>
    </submittedName>
</protein>
<evidence type="ECO:0000256" key="2">
    <source>
        <dbReference type="SAM" id="MobiDB-lite"/>
    </source>
</evidence>
<evidence type="ECO:0000256" key="1">
    <source>
        <dbReference type="SAM" id="Coils"/>
    </source>
</evidence>
<comment type="caution">
    <text evidence="3">The sequence shown here is derived from an EMBL/GenBank/DDBJ whole genome shotgun (WGS) entry which is preliminary data.</text>
</comment>
<dbReference type="InterPro" id="IPR029236">
    <property type="entry name" value="DUF4618"/>
</dbReference>
<dbReference type="AlphaFoldDB" id="A0A8J6AN56"/>
<feature type="region of interest" description="Disordered" evidence="2">
    <location>
        <begin position="125"/>
        <end position="173"/>
    </location>
</feature>
<dbReference type="PANTHER" id="PTHR28574">
    <property type="entry name" value="RIKEN CDNA 6820408C15"/>
    <property type="match status" value="1"/>
</dbReference>
<dbReference type="Pfam" id="PF15397">
    <property type="entry name" value="DUF4618"/>
    <property type="match status" value="1"/>
</dbReference>
<evidence type="ECO:0000313" key="3">
    <source>
        <dbReference type="EMBL" id="KAG8524148.1"/>
    </source>
</evidence>
<accession>A0A8J6AN56</accession>
<feature type="coiled-coil region" evidence="1">
    <location>
        <begin position="263"/>
        <end position="347"/>
    </location>
</feature>
<feature type="non-terminal residue" evidence="3">
    <location>
        <position position="427"/>
    </location>
</feature>
<sequence>IYTRRSAPGGPCYLSRASAAARSGPTSSAPSGMGALERVLVAQERLAAFGLALEDLLFRKRSWMISFKPSVVRVRFLGDRDRKESVQFQGSSSDLGDRAIHAEIRSSHYGIHLSNHKFQNLRSKQKTTPSALPPVQQANGHKTSKMKSFTKVQPGLPPLLRPNQQRNSGGKVDPAEMQARIRLMRAMVRNRRNALQELCRHEDFLSKHNQHLAETIQDMEDSAAQAVRATLQQQETLANIIDILEYSNKKKLQQLKCELQEWEETEASRVNQLEQQLEQLEARIQKTQEEVNFLSTYMDHEYPVKSVQIATLMRQLQQMKDSQQDELDELNEMRRTVLENLSKQIQEKQKNFLMAMVVKNQAPHEKTLLQKTRDTQQLRRYLEKFREFIGQSEEEIPLLKKEVKRLHLQVLDPREILFADVLLRRPK</sequence>
<gene>
    <name evidence="3" type="ORF">J0S82_001924</name>
</gene>
<dbReference type="PANTHER" id="PTHR28574:SF1">
    <property type="entry name" value="RIKEN CDNA 6820408C15 GENE"/>
    <property type="match status" value="1"/>
</dbReference>
<reference evidence="3" key="1">
    <citation type="journal article" date="2021" name="Evol. Appl.">
        <title>The genome of the Pyrenean desman and the effects of bottlenecks and inbreeding on the genomic landscape of an endangered species.</title>
        <authorList>
            <person name="Escoda L."/>
            <person name="Castresana J."/>
        </authorList>
    </citation>
    <scope>NUCLEOTIDE SEQUENCE</scope>
    <source>
        <strain evidence="3">IBE-C5619</strain>
    </source>
</reference>
<name>A0A8J6AN56_GALPY</name>